<proteinExistence type="inferred from homology"/>
<dbReference type="PANTHER" id="PTHR22726">
    <property type="entry name" value="METALLOENDOPEPTIDASE OMA1"/>
    <property type="match status" value="1"/>
</dbReference>
<comment type="caution">
    <text evidence="9">The sequence shown here is derived from an EMBL/GenBank/DDBJ whole genome shotgun (WGS) entry which is preliminary data.</text>
</comment>
<name>N8WKA2_9GAMM</name>
<feature type="domain" description="Peptidase M48" evidence="8">
    <location>
        <begin position="90"/>
        <end position="249"/>
    </location>
</feature>
<gene>
    <name evidence="9" type="ORF">F965_02427</name>
</gene>
<keyword evidence="4 6" id="KW-0862">Zinc</keyword>
<dbReference type="GO" id="GO:0046872">
    <property type="term" value="F:metal ion binding"/>
    <property type="evidence" value="ECO:0007669"/>
    <property type="project" value="UniProtKB-KW"/>
</dbReference>
<evidence type="ECO:0000256" key="3">
    <source>
        <dbReference type="ARBA" id="ARBA00022801"/>
    </source>
</evidence>
<feature type="compositionally biased region" description="Low complexity" evidence="7">
    <location>
        <begin position="316"/>
        <end position="326"/>
    </location>
</feature>
<evidence type="ECO:0000313" key="10">
    <source>
        <dbReference type="Proteomes" id="UP000018438"/>
    </source>
</evidence>
<dbReference type="Proteomes" id="UP000018438">
    <property type="component" value="Unassembled WGS sequence"/>
</dbReference>
<evidence type="ECO:0000256" key="4">
    <source>
        <dbReference type="ARBA" id="ARBA00022833"/>
    </source>
</evidence>
<sequence length="337" mass="37979">MKNLFSALIAVGALTGCINTTHMGHGADRKQLMLLSQDQVVEQAKRKFTQKTGLIEKEYLSEAEIRCAKIMNRIIPYTDHYISADRTIKWGVHLYHSDKSNAGALANGMIFMSYKMVNRAMLDDEALAYILAHEMAHVIREHQRETQSWKYIVSPLLVGTAWATAGTSALITGILHDGYGSTYQRRMEKEADLLGLELMARAGYNPKQGIAVFAQFYPTFLKEYPIQSKLPAFMQRHPSLKQRLKYAEENLDSPMALYDKSTTEQLSSKNLIEIKQDPNTRLLINGQLVRNIDIESITKDAEGKLHYVLKSNVQTSVTSQSPVSQPKDALSTVKRVL</sequence>
<evidence type="ECO:0000256" key="6">
    <source>
        <dbReference type="RuleBase" id="RU003983"/>
    </source>
</evidence>
<evidence type="ECO:0000313" key="9">
    <source>
        <dbReference type="EMBL" id="ENV12406.1"/>
    </source>
</evidence>
<comment type="cofactor">
    <cofactor evidence="6">
        <name>Zn(2+)</name>
        <dbReference type="ChEBI" id="CHEBI:29105"/>
    </cofactor>
    <text evidence="6">Binds 1 zinc ion per subunit.</text>
</comment>
<dbReference type="PROSITE" id="PS51257">
    <property type="entry name" value="PROKAR_LIPOPROTEIN"/>
    <property type="match status" value="1"/>
</dbReference>
<keyword evidence="3 6" id="KW-0378">Hydrolase</keyword>
<keyword evidence="1 6" id="KW-0645">Protease</keyword>
<dbReference type="GO" id="GO:0016020">
    <property type="term" value="C:membrane"/>
    <property type="evidence" value="ECO:0007669"/>
    <property type="project" value="TreeGrafter"/>
</dbReference>
<dbReference type="CDD" id="cd07331">
    <property type="entry name" value="M48C_Oma1_like"/>
    <property type="match status" value="1"/>
</dbReference>
<keyword evidence="2" id="KW-0479">Metal-binding</keyword>
<accession>N8WKA2</accession>
<reference evidence="9 10" key="1">
    <citation type="submission" date="2013-02" db="EMBL/GenBank/DDBJ databases">
        <title>The Genome Sequence of Acinetobacter schindleri NIPH 900.</title>
        <authorList>
            <consortium name="The Broad Institute Genome Sequencing Platform"/>
            <consortium name="The Broad Institute Genome Sequencing Center for Infectious Disease"/>
            <person name="Cerqueira G."/>
            <person name="Feldgarden M."/>
            <person name="Courvalin P."/>
            <person name="Perichon B."/>
            <person name="Grillot-Courvalin C."/>
            <person name="Clermont D."/>
            <person name="Rocha E."/>
            <person name="Yoon E.-J."/>
            <person name="Nemec A."/>
            <person name="Walker B."/>
            <person name="Young S.K."/>
            <person name="Zeng Q."/>
            <person name="Gargeya S."/>
            <person name="Fitzgerald M."/>
            <person name="Haas B."/>
            <person name="Abouelleil A."/>
            <person name="Alvarado L."/>
            <person name="Arachchi H.M."/>
            <person name="Berlin A.M."/>
            <person name="Chapman S.B."/>
            <person name="Dewar J."/>
            <person name="Goldberg J."/>
            <person name="Griggs A."/>
            <person name="Gujja S."/>
            <person name="Hansen M."/>
            <person name="Howarth C."/>
            <person name="Imamovic A."/>
            <person name="Larimer J."/>
            <person name="McCowan C."/>
            <person name="Murphy C."/>
            <person name="Neiman D."/>
            <person name="Pearson M."/>
            <person name="Priest M."/>
            <person name="Roberts A."/>
            <person name="Saif S."/>
            <person name="Shea T."/>
            <person name="Sisk P."/>
            <person name="Sykes S."/>
            <person name="Wortman J."/>
            <person name="Nusbaum C."/>
            <person name="Birren B."/>
        </authorList>
    </citation>
    <scope>NUCLEOTIDE SEQUENCE [LARGE SCALE GENOMIC DNA]</scope>
    <source>
        <strain evidence="9 10">NIPH 900</strain>
    </source>
</reference>
<dbReference type="Gene3D" id="3.30.2010.10">
    <property type="entry name" value="Metalloproteases ('zincins'), catalytic domain"/>
    <property type="match status" value="1"/>
</dbReference>
<dbReference type="Pfam" id="PF01435">
    <property type="entry name" value="Peptidase_M48"/>
    <property type="match status" value="1"/>
</dbReference>
<evidence type="ECO:0000259" key="8">
    <source>
        <dbReference type="Pfam" id="PF01435"/>
    </source>
</evidence>
<protein>
    <recommendedName>
        <fullName evidence="8">Peptidase M48 domain-containing protein</fullName>
    </recommendedName>
</protein>
<organism evidence="9 10">
    <name type="scientific">Acinetobacter schindleri NIPH 900</name>
    <dbReference type="NCBI Taxonomy" id="1217675"/>
    <lineage>
        <taxon>Bacteria</taxon>
        <taxon>Pseudomonadati</taxon>
        <taxon>Pseudomonadota</taxon>
        <taxon>Gammaproteobacteria</taxon>
        <taxon>Moraxellales</taxon>
        <taxon>Moraxellaceae</taxon>
        <taxon>Acinetobacter</taxon>
    </lineage>
</organism>
<dbReference type="AlphaFoldDB" id="N8WKA2"/>
<evidence type="ECO:0000256" key="7">
    <source>
        <dbReference type="SAM" id="MobiDB-lite"/>
    </source>
</evidence>
<dbReference type="GO" id="GO:0004222">
    <property type="term" value="F:metalloendopeptidase activity"/>
    <property type="evidence" value="ECO:0007669"/>
    <property type="project" value="InterPro"/>
</dbReference>
<dbReference type="GO" id="GO:0006515">
    <property type="term" value="P:protein quality control for misfolded or incompletely synthesized proteins"/>
    <property type="evidence" value="ECO:0007669"/>
    <property type="project" value="TreeGrafter"/>
</dbReference>
<dbReference type="EMBL" id="APPI01000022">
    <property type="protein sequence ID" value="ENV12406.1"/>
    <property type="molecule type" value="Genomic_DNA"/>
</dbReference>
<feature type="region of interest" description="Disordered" evidence="7">
    <location>
        <begin position="316"/>
        <end position="337"/>
    </location>
</feature>
<dbReference type="PANTHER" id="PTHR22726:SF1">
    <property type="entry name" value="METALLOENDOPEPTIDASE OMA1, MITOCHONDRIAL"/>
    <property type="match status" value="1"/>
</dbReference>
<comment type="similarity">
    <text evidence="6">Belongs to the peptidase M48 family.</text>
</comment>
<evidence type="ECO:0000256" key="2">
    <source>
        <dbReference type="ARBA" id="ARBA00022723"/>
    </source>
</evidence>
<evidence type="ECO:0000256" key="1">
    <source>
        <dbReference type="ARBA" id="ARBA00022670"/>
    </source>
</evidence>
<keyword evidence="10" id="KW-1185">Reference proteome</keyword>
<dbReference type="HOGENOM" id="CLU_822908_0_0_6"/>
<dbReference type="InterPro" id="IPR051156">
    <property type="entry name" value="Mito/Outer_Membr_Metalloprot"/>
</dbReference>
<dbReference type="PATRIC" id="fig|1217675.3.peg.2343"/>
<keyword evidence="5 6" id="KW-0482">Metalloprotease</keyword>
<evidence type="ECO:0000256" key="5">
    <source>
        <dbReference type="ARBA" id="ARBA00023049"/>
    </source>
</evidence>
<dbReference type="RefSeq" id="WP_004809385.1">
    <property type="nucleotide sequence ID" value="NZ_KB849443.1"/>
</dbReference>
<dbReference type="InterPro" id="IPR001915">
    <property type="entry name" value="Peptidase_M48"/>
</dbReference>